<keyword evidence="1" id="KW-0812">Transmembrane</keyword>
<feature type="transmembrane region" description="Helical" evidence="1">
    <location>
        <begin position="515"/>
        <end position="536"/>
    </location>
</feature>
<dbReference type="OrthoDB" id="3261276at2759"/>
<dbReference type="InParanoid" id="A0A0C3BR31"/>
<gene>
    <name evidence="2" type="ORF">PILCRDRAFT_790483</name>
</gene>
<evidence type="ECO:0000313" key="2">
    <source>
        <dbReference type="EMBL" id="KIM79772.1"/>
    </source>
</evidence>
<keyword evidence="1" id="KW-0472">Membrane</keyword>
<accession>A0A0C3BR31</accession>
<feature type="transmembrane region" description="Helical" evidence="1">
    <location>
        <begin position="153"/>
        <end position="174"/>
    </location>
</feature>
<reference evidence="2 3" key="1">
    <citation type="submission" date="2014-04" db="EMBL/GenBank/DDBJ databases">
        <authorList>
            <consortium name="DOE Joint Genome Institute"/>
            <person name="Kuo A."/>
            <person name="Tarkka M."/>
            <person name="Buscot F."/>
            <person name="Kohler A."/>
            <person name="Nagy L.G."/>
            <person name="Floudas D."/>
            <person name="Copeland A."/>
            <person name="Barry K.W."/>
            <person name="Cichocki N."/>
            <person name="Veneault-Fourrey C."/>
            <person name="LaButti K."/>
            <person name="Lindquist E.A."/>
            <person name="Lipzen A."/>
            <person name="Lundell T."/>
            <person name="Morin E."/>
            <person name="Murat C."/>
            <person name="Sun H."/>
            <person name="Tunlid A."/>
            <person name="Henrissat B."/>
            <person name="Grigoriev I.V."/>
            <person name="Hibbett D.S."/>
            <person name="Martin F."/>
            <person name="Nordberg H.P."/>
            <person name="Cantor M.N."/>
            <person name="Hua S.X."/>
        </authorList>
    </citation>
    <scope>NUCLEOTIDE SEQUENCE [LARGE SCALE GENOMIC DNA]</scope>
    <source>
        <strain evidence="2 3">F 1598</strain>
    </source>
</reference>
<reference evidence="3" key="2">
    <citation type="submission" date="2015-01" db="EMBL/GenBank/DDBJ databases">
        <title>Evolutionary Origins and Diversification of the Mycorrhizal Mutualists.</title>
        <authorList>
            <consortium name="DOE Joint Genome Institute"/>
            <consortium name="Mycorrhizal Genomics Consortium"/>
            <person name="Kohler A."/>
            <person name="Kuo A."/>
            <person name="Nagy L.G."/>
            <person name="Floudas D."/>
            <person name="Copeland A."/>
            <person name="Barry K.W."/>
            <person name="Cichocki N."/>
            <person name="Veneault-Fourrey C."/>
            <person name="LaButti K."/>
            <person name="Lindquist E.A."/>
            <person name="Lipzen A."/>
            <person name="Lundell T."/>
            <person name="Morin E."/>
            <person name="Murat C."/>
            <person name="Riley R."/>
            <person name="Ohm R."/>
            <person name="Sun H."/>
            <person name="Tunlid A."/>
            <person name="Henrissat B."/>
            <person name="Grigoriev I.V."/>
            <person name="Hibbett D.S."/>
            <person name="Martin F."/>
        </authorList>
    </citation>
    <scope>NUCLEOTIDE SEQUENCE [LARGE SCALE GENOMIC DNA]</scope>
    <source>
        <strain evidence="3">F 1598</strain>
    </source>
</reference>
<dbReference type="EMBL" id="KN833007">
    <property type="protein sequence ID" value="KIM79772.1"/>
    <property type="molecule type" value="Genomic_DNA"/>
</dbReference>
<proteinExistence type="predicted"/>
<dbReference type="HOGENOM" id="CLU_422783_0_0_1"/>
<protein>
    <submittedName>
        <fullName evidence="2">Uncharacterized protein</fullName>
    </submittedName>
</protein>
<feature type="transmembrane region" description="Helical" evidence="1">
    <location>
        <begin position="72"/>
        <end position="92"/>
    </location>
</feature>
<sequence>MTKRRTFFTLQIVVLWFSFGVLVLITSMAFVASSTRSDCDLFGTPTINITVTFNACTPRERLSTTIYHHASYFQSAHIIIIHTIAAFSLIVFKPSLWAMAWSALESSALSSAGVQGLTMTMSAFQSGMDLVNSPALIPSVLYAKASCSLTPHVAFVLVVSVLSLLSPIAVSPIYRSHTGPFEVAASIMNGGGVGPSISLTFSSSDAVPGGVAGGRALINAGTTLNTTIYPVIFNISVAPFISRDTVQAIWHAQVEMVVARNSLDCRSTAPQRLLNGTQDLVTLDDVYFSSNQGAYSGIQPSFAGQILGPISNDPQVIPVYLNSTFTAGPGVVEAQTSVIILAANGTLEGAQQRITSPEPTSRIEFVDVLVCTSTTRLEISMCTVDMGAVSSCTFHKPTNLSSGSTTGGVEIYITNPIAVAITLAASPVTAYYILGNRLPMLAQNQADIDSQTLPLSFLTFDTTQSLYHIPLTYVTDVLFAQTAQGLVQGMIPAWPTYANQPVFLIAIFGTSKPTLLFAIMAISLVLALVATLASTLPRSVHRAPALDVLRLLAISRNPQLDAMLEQYSDRDVGMEEMLGARVGYGRVEGLSRRALMMIPQGPKGRKDEKYPSDVNELVKPGINSIEEELRHDTDPLFSKYVVEEPYDL</sequence>
<organism evidence="2 3">
    <name type="scientific">Piloderma croceum (strain F 1598)</name>
    <dbReference type="NCBI Taxonomy" id="765440"/>
    <lineage>
        <taxon>Eukaryota</taxon>
        <taxon>Fungi</taxon>
        <taxon>Dikarya</taxon>
        <taxon>Basidiomycota</taxon>
        <taxon>Agaricomycotina</taxon>
        <taxon>Agaricomycetes</taxon>
        <taxon>Agaricomycetidae</taxon>
        <taxon>Atheliales</taxon>
        <taxon>Atheliaceae</taxon>
        <taxon>Piloderma</taxon>
    </lineage>
</organism>
<name>A0A0C3BR31_PILCF</name>
<dbReference type="Proteomes" id="UP000054166">
    <property type="component" value="Unassembled WGS sequence"/>
</dbReference>
<evidence type="ECO:0000313" key="3">
    <source>
        <dbReference type="Proteomes" id="UP000054166"/>
    </source>
</evidence>
<keyword evidence="1" id="KW-1133">Transmembrane helix</keyword>
<feature type="transmembrane region" description="Helical" evidence="1">
    <location>
        <begin position="12"/>
        <end position="32"/>
    </location>
</feature>
<dbReference type="AlphaFoldDB" id="A0A0C3BR31"/>
<keyword evidence="3" id="KW-1185">Reference proteome</keyword>
<evidence type="ECO:0000256" key="1">
    <source>
        <dbReference type="SAM" id="Phobius"/>
    </source>
</evidence>